<dbReference type="Pfam" id="PF13765">
    <property type="entry name" value="PRY"/>
    <property type="match status" value="1"/>
</dbReference>
<accession>A0A553Q5J9</accession>
<evidence type="ECO:0000256" key="1">
    <source>
        <dbReference type="ARBA" id="ARBA00022614"/>
    </source>
</evidence>
<dbReference type="EMBL" id="SRMA01026309">
    <property type="protein sequence ID" value="TRY85192.1"/>
    <property type="molecule type" value="Genomic_DNA"/>
</dbReference>
<dbReference type="SMART" id="SM00368">
    <property type="entry name" value="LRR_RI"/>
    <property type="match status" value="9"/>
</dbReference>
<dbReference type="PROSITE" id="PS51450">
    <property type="entry name" value="LRR"/>
    <property type="match status" value="3"/>
</dbReference>
<feature type="region of interest" description="Disordered" evidence="3">
    <location>
        <begin position="1"/>
        <end position="69"/>
    </location>
</feature>
<dbReference type="Pfam" id="PF17776">
    <property type="entry name" value="NLRC4_HD2"/>
    <property type="match status" value="1"/>
</dbReference>
<dbReference type="Gene3D" id="2.60.120.920">
    <property type="match status" value="1"/>
</dbReference>
<dbReference type="PRINTS" id="PR01407">
    <property type="entry name" value="BUTYPHLNCDUF"/>
</dbReference>
<organism evidence="5 6">
    <name type="scientific">Danionella cerebrum</name>
    <dbReference type="NCBI Taxonomy" id="2873325"/>
    <lineage>
        <taxon>Eukaryota</taxon>
        <taxon>Metazoa</taxon>
        <taxon>Chordata</taxon>
        <taxon>Craniata</taxon>
        <taxon>Vertebrata</taxon>
        <taxon>Euteleostomi</taxon>
        <taxon>Actinopterygii</taxon>
        <taxon>Neopterygii</taxon>
        <taxon>Teleostei</taxon>
        <taxon>Ostariophysi</taxon>
        <taxon>Cypriniformes</taxon>
        <taxon>Danionidae</taxon>
        <taxon>Danioninae</taxon>
        <taxon>Danionella</taxon>
    </lineage>
</organism>
<evidence type="ECO:0000313" key="6">
    <source>
        <dbReference type="Proteomes" id="UP000316079"/>
    </source>
</evidence>
<comment type="caution">
    <text evidence="5">The sequence shown here is derived from an EMBL/GenBank/DDBJ whole genome shotgun (WGS) entry which is preliminary data.</text>
</comment>
<proteinExistence type="predicted"/>
<evidence type="ECO:0000256" key="3">
    <source>
        <dbReference type="SAM" id="MobiDB-lite"/>
    </source>
</evidence>
<dbReference type="SUPFAM" id="SSF52047">
    <property type="entry name" value="RNI-like"/>
    <property type="match status" value="1"/>
</dbReference>
<feature type="compositionally biased region" description="Polar residues" evidence="3">
    <location>
        <begin position="1"/>
        <end position="10"/>
    </location>
</feature>
<dbReference type="InterPro" id="IPR013320">
    <property type="entry name" value="ConA-like_dom_sf"/>
</dbReference>
<dbReference type="PANTHER" id="PTHR24106">
    <property type="entry name" value="NACHT, LRR AND CARD DOMAINS-CONTAINING"/>
    <property type="match status" value="1"/>
</dbReference>
<protein>
    <recommendedName>
        <fullName evidence="4">B30.2/SPRY domain-containing protein</fullName>
    </recommendedName>
</protein>
<dbReference type="Proteomes" id="UP000316079">
    <property type="component" value="Unassembled WGS sequence"/>
</dbReference>
<dbReference type="AlphaFoldDB" id="A0A553Q5J9"/>
<evidence type="ECO:0000256" key="2">
    <source>
        <dbReference type="ARBA" id="ARBA00022737"/>
    </source>
</evidence>
<feature type="domain" description="B30.2/SPRY" evidence="4">
    <location>
        <begin position="595"/>
        <end position="788"/>
    </location>
</feature>
<evidence type="ECO:0000313" key="5">
    <source>
        <dbReference type="EMBL" id="TRY85192.1"/>
    </source>
</evidence>
<dbReference type="InterPro" id="IPR041267">
    <property type="entry name" value="NLRP_HD2"/>
</dbReference>
<dbReference type="InterPro" id="IPR032675">
    <property type="entry name" value="LRR_dom_sf"/>
</dbReference>
<dbReference type="InterPro" id="IPR006574">
    <property type="entry name" value="PRY"/>
</dbReference>
<sequence>MEIVTAQSEKSVYRSEGCAPETPNHWKERGTSVLPDSVKREGSIGLPPNFREAGTAESDGEEQDQQTKQQRRQCDYLQKIINEHKTSLKVKYENVIEPVKLQHNQIKLSSIFTELHILLTSVADKTLQCSAGPLDLFLRFLIGISLESNQGLLVDLLTDTESTSETIKEVSEFIKNKINCYNLSADRSISLFLCLLELKDQALCQEIQQFVKSDKHSESRLSPVQCSAMAYMIQMSEEVLEEFEPAKYNTSYEGRWRLIPAVMNCRRALLAGCCLSQQHCEVVCSALQSNPHLEELDLSNNDRLHDGVRAVCEGLKSSCCQLSSLRLAGCRLSLPQCESLFSALQSSKSLRELDLSNNLLKDSEVKLLCDGLRFAHELNSLSSSLRSSHSSLRKLDLSNNDLQDSGVTYLCDALKTTECCLQNLRLAGCRLTGLCCESWSSVLQSSNCCLQKLDLSNNDLQDSGVERLCAGLKSRNCHLRTLRLVICNFTAQSCKCLSIALQSSNSLRELDLSNNDLQDSGVQHLFEALKTPGCLLSILRLSGCMVTEESCDHVSSALASNRHLTELDLSFNHMKETGVFPGFQRHPHYAQVKLNLDHDGGCRIQQGLRKYACDLTLDPVTANNHLILSADNTKASYMEEAQPYDDNPERFSGYPQVLCQESLSGRCYWEVEAAGYAVISVAYKGISRKGWNEFSEFGYNGNNRNSWCLFWDDKFTVCHDYKEIIICVPSGTSRRLGVYLDWSAGTLSFYSVCNTLTHLHTFSSTFTEPLYAGFGVYRPNSSVKLWYK</sequence>
<dbReference type="InterPro" id="IPR001870">
    <property type="entry name" value="B30.2/SPRY"/>
</dbReference>
<name>A0A553Q5J9_9TELE</name>
<dbReference type="Gene3D" id="3.80.10.10">
    <property type="entry name" value="Ribonuclease Inhibitor"/>
    <property type="match status" value="2"/>
</dbReference>
<dbReference type="CDD" id="cd00116">
    <property type="entry name" value="LRR_RI"/>
    <property type="match status" value="1"/>
</dbReference>
<dbReference type="PROSITE" id="PS50188">
    <property type="entry name" value="B302_SPRY"/>
    <property type="match status" value="1"/>
</dbReference>
<dbReference type="InterPro" id="IPR051261">
    <property type="entry name" value="NLR"/>
</dbReference>
<dbReference type="OrthoDB" id="120976at2759"/>
<dbReference type="InterPro" id="IPR043136">
    <property type="entry name" value="B30.2/SPRY_sf"/>
</dbReference>
<dbReference type="SMART" id="SM00589">
    <property type="entry name" value="PRY"/>
    <property type="match status" value="1"/>
</dbReference>
<evidence type="ECO:0000259" key="4">
    <source>
        <dbReference type="PROSITE" id="PS50188"/>
    </source>
</evidence>
<keyword evidence="6" id="KW-1185">Reference proteome</keyword>
<dbReference type="InterPro" id="IPR001611">
    <property type="entry name" value="Leu-rich_rpt"/>
</dbReference>
<dbReference type="Pfam" id="PF13516">
    <property type="entry name" value="LRR_6"/>
    <property type="match status" value="5"/>
</dbReference>
<dbReference type="Pfam" id="PF00622">
    <property type="entry name" value="SPRY"/>
    <property type="match status" value="1"/>
</dbReference>
<reference evidence="5 6" key="1">
    <citation type="journal article" date="2019" name="Sci. Data">
        <title>Hybrid genome assembly and annotation of Danionella translucida.</title>
        <authorList>
            <person name="Kadobianskyi M."/>
            <person name="Schulze L."/>
            <person name="Schuelke M."/>
            <person name="Judkewitz B."/>
        </authorList>
    </citation>
    <scope>NUCLEOTIDE SEQUENCE [LARGE SCALE GENOMIC DNA]</scope>
    <source>
        <strain evidence="5 6">Bolton</strain>
    </source>
</reference>
<dbReference type="SUPFAM" id="SSF49899">
    <property type="entry name" value="Concanavalin A-like lectins/glucanases"/>
    <property type="match status" value="1"/>
</dbReference>
<gene>
    <name evidence="5" type="ORF">DNTS_018412</name>
</gene>
<dbReference type="STRING" id="623744.A0A553Q5J9"/>
<keyword evidence="1" id="KW-0433">Leucine-rich repeat</keyword>
<dbReference type="InterPro" id="IPR003879">
    <property type="entry name" value="Butyrophylin_SPRY"/>
</dbReference>
<keyword evidence="2" id="KW-0677">Repeat</keyword>
<dbReference type="CDD" id="cd16040">
    <property type="entry name" value="SPRY_PRY_SNTX"/>
    <property type="match status" value="1"/>
</dbReference>
<dbReference type="InterPro" id="IPR003877">
    <property type="entry name" value="SPRY_dom"/>
</dbReference>